<dbReference type="AlphaFoldDB" id="A0A133U383"/>
<dbReference type="Proteomes" id="UP000070589">
    <property type="component" value="Unassembled WGS sequence"/>
</dbReference>
<evidence type="ECO:0000313" key="2">
    <source>
        <dbReference type="Proteomes" id="UP000070589"/>
    </source>
</evidence>
<protein>
    <submittedName>
        <fullName evidence="1">Uncharacterized protein</fullName>
    </submittedName>
</protein>
<keyword evidence="2" id="KW-1185">Reference proteome</keyword>
<accession>A0A133U383</accession>
<proteinExistence type="predicted"/>
<gene>
    <name evidence="1" type="ORF">AKJ62_04750</name>
</gene>
<sequence length="92" mass="10706">MKRTGFFSKTPAKKIDDYDDKLYLSRTFFEFGELQNIDYIVLSRNGEAEACYVPARKNKEKWKRNDDMSPFTTDISIEEGIREVGEIANPES</sequence>
<name>A0A133U383_9EURY</name>
<comment type="caution">
    <text evidence="1">The sequence shown here is derived from an EMBL/GenBank/DDBJ whole genome shotgun (WGS) entry which is preliminary data.</text>
</comment>
<dbReference type="EMBL" id="LHXL01000096">
    <property type="protein sequence ID" value="KXA88640.1"/>
    <property type="molecule type" value="Genomic_DNA"/>
</dbReference>
<reference evidence="1 2" key="1">
    <citation type="journal article" date="2016" name="Sci. Rep.">
        <title>Metabolic traits of an uncultured archaeal lineage -MSBL1- from brine pools of the Red Sea.</title>
        <authorList>
            <person name="Mwirichia R."/>
            <person name="Alam I."/>
            <person name="Rashid M."/>
            <person name="Vinu M."/>
            <person name="Ba-Alawi W."/>
            <person name="Anthony Kamau A."/>
            <person name="Kamanda Ngugi D."/>
            <person name="Goker M."/>
            <person name="Klenk H.P."/>
            <person name="Bajic V."/>
            <person name="Stingl U."/>
        </authorList>
    </citation>
    <scope>NUCLEOTIDE SEQUENCE [LARGE SCALE GENOMIC DNA]</scope>
    <source>
        <strain evidence="1">SCGC-AAA259D14</strain>
    </source>
</reference>
<organism evidence="1 2">
    <name type="scientific">candidate division MSBL1 archaeon SCGC-AAA259D14</name>
    <dbReference type="NCBI Taxonomy" id="1698261"/>
    <lineage>
        <taxon>Archaea</taxon>
        <taxon>Methanobacteriati</taxon>
        <taxon>Methanobacteriota</taxon>
        <taxon>candidate division MSBL1</taxon>
    </lineage>
</organism>
<evidence type="ECO:0000313" key="1">
    <source>
        <dbReference type="EMBL" id="KXA88640.1"/>
    </source>
</evidence>